<evidence type="ECO:0008006" key="4">
    <source>
        <dbReference type="Google" id="ProtNLM"/>
    </source>
</evidence>
<reference evidence="2" key="1">
    <citation type="journal article" date="2020" name="Stud. Mycol.">
        <title>101 Dothideomycetes genomes: a test case for predicting lifestyles and emergence of pathogens.</title>
        <authorList>
            <person name="Haridas S."/>
            <person name="Albert R."/>
            <person name="Binder M."/>
            <person name="Bloem J."/>
            <person name="Labutti K."/>
            <person name="Salamov A."/>
            <person name="Andreopoulos B."/>
            <person name="Baker S."/>
            <person name="Barry K."/>
            <person name="Bills G."/>
            <person name="Bluhm B."/>
            <person name="Cannon C."/>
            <person name="Castanera R."/>
            <person name="Culley D."/>
            <person name="Daum C."/>
            <person name="Ezra D."/>
            <person name="Gonzalez J."/>
            <person name="Henrissat B."/>
            <person name="Kuo A."/>
            <person name="Liang C."/>
            <person name="Lipzen A."/>
            <person name="Lutzoni F."/>
            <person name="Magnuson J."/>
            <person name="Mondo S."/>
            <person name="Nolan M."/>
            <person name="Ohm R."/>
            <person name="Pangilinan J."/>
            <person name="Park H.-J."/>
            <person name="Ramirez L."/>
            <person name="Alfaro M."/>
            <person name="Sun H."/>
            <person name="Tritt A."/>
            <person name="Yoshinaga Y."/>
            <person name="Zwiers L.-H."/>
            <person name="Turgeon B."/>
            <person name="Goodwin S."/>
            <person name="Spatafora J."/>
            <person name="Crous P."/>
            <person name="Grigoriev I."/>
        </authorList>
    </citation>
    <scope>NUCLEOTIDE SEQUENCE</scope>
    <source>
        <strain evidence="2">CBS 113979</strain>
    </source>
</reference>
<gene>
    <name evidence="2" type="ORF">K402DRAFT_416457</name>
</gene>
<feature type="region of interest" description="Disordered" evidence="1">
    <location>
        <begin position="1"/>
        <end position="22"/>
    </location>
</feature>
<dbReference type="AlphaFoldDB" id="A0A6G1HG06"/>
<dbReference type="EMBL" id="ML977138">
    <property type="protein sequence ID" value="KAF1991959.1"/>
    <property type="molecule type" value="Genomic_DNA"/>
</dbReference>
<dbReference type="InterPro" id="IPR038883">
    <property type="entry name" value="AN11006-like"/>
</dbReference>
<feature type="compositionally biased region" description="Low complexity" evidence="1">
    <location>
        <begin position="9"/>
        <end position="21"/>
    </location>
</feature>
<dbReference type="PANTHER" id="PTHR42085:SF2">
    <property type="entry name" value="F-BOX DOMAIN-CONTAINING PROTEIN"/>
    <property type="match status" value="1"/>
</dbReference>
<evidence type="ECO:0000313" key="2">
    <source>
        <dbReference type="EMBL" id="KAF1991959.1"/>
    </source>
</evidence>
<protein>
    <recommendedName>
        <fullName evidence="4">F-box domain-containing protein</fullName>
    </recommendedName>
</protein>
<dbReference type="PANTHER" id="PTHR42085">
    <property type="entry name" value="F-BOX DOMAIN-CONTAINING PROTEIN"/>
    <property type="match status" value="1"/>
</dbReference>
<dbReference type="OrthoDB" id="62952at2759"/>
<proteinExistence type="predicted"/>
<evidence type="ECO:0000313" key="3">
    <source>
        <dbReference type="Proteomes" id="UP000800041"/>
    </source>
</evidence>
<keyword evidence="3" id="KW-1185">Reference proteome</keyword>
<accession>A0A6G1HG06</accession>
<evidence type="ECO:0000256" key="1">
    <source>
        <dbReference type="SAM" id="MobiDB-lite"/>
    </source>
</evidence>
<organism evidence="2 3">
    <name type="scientific">Aulographum hederae CBS 113979</name>
    <dbReference type="NCBI Taxonomy" id="1176131"/>
    <lineage>
        <taxon>Eukaryota</taxon>
        <taxon>Fungi</taxon>
        <taxon>Dikarya</taxon>
        <taxon>Ascomycota</taxon>
        <taxon>Pezizomycotina</taxon>
        <taxon>Dothideomycetes</taxon>
        <taxon>Pleosporomycetidae</taxon>
        <taxon>Aulographales</taxon>
        <taxon>Aulographaceae</taxon>
    </lineage>
</organism>
<sequence length="306" mass="35299">MSPRICNMSEASSKASSRASSETPSVPEVRYFRGLPRELRDHIFRYLLCLPNGITIQQPAPHRAAKCQDPLYLSVLRTNKQTYNEAIQILFGENTLCLNLSLLSAVEWLKESVSRPEAIEALKTIRLGTETMGQYVGPEDYHIYISRELSNKLSEEIGYRGKLRTVEIEVPENDTRGVLFMPTRYCWRVAKELVELFMAGSSLKEMRIVYPTFLDSSIDFENLNAIKHLRAAEDRFESETRERRIKKAWENGHRTDFATREEMEAFVRSQRRRHEFRVSLAAPREVETGTILVLAKPKKVEQSRVA</sequence>
<dbReference type="Proteomes" id="UP000800041">
    <property type="component" value="Unassembled WGS sequence"/>
</dbReference>
<name>A0A6G1HG06_9PEZI</name>